<keyword evidence="3" id="KW-1185">Reference proteome</keyword>
<reference evidence="2 3" key="1">
    <citation type="journal article" date="2018" name="Sci. Rep.">
        <title>Genome sequence of the cauliflower mushroom Sparassis crispa (Hanabiratake) and its association with beneficial usage.</title>
        <authorList>
            <person name="Kiyama R."/>
            <person name="Furutani Y."/>
            <person name="Kawaguchi K."/>
            <person name="Nakanishi T."/>
        </authorList>
    </citation>
    <scope>NUCLEOTIDE SEQUENCE [LARGE SCALE GENOMIC DNA]</scope>
</reference>
<dbReference type="Pfam" id="PF00106">
    <property type="entry name" value="adh_short"/>
    <property type="match status" value="1"/>
</dbReference>
<dbReference type="InterPro" id="IPR036291">
    <property type="entry name" value="NAD(P)-bd_dom_sf"/>
</dbReference>
<accession>A0A401GB79</accession>
<dbReference type="GO" id="GO:0005737">
    <property type="term" value="C:cytoplasm"/>
    <property type="evidence" value="ECO:0007669"/>
    <property type="project" value="TreeGrafter"/>
</dbReference>
<dbReference type="EMBL" id="BFAD01000002">
    <property type="protein sequence ID" value="GBE79428.1"/>
    <property type="molecule type" value="Genomic_DNA"/>
</dbReference>
<dbReference type="OrthoDB" id="5296at2759"/>
<protein>
    <recommendedName>
        <fullName evidence="4">NAD(P)-binding protein</fullName>
    </recommendedName>
</protein>
<dbReference type="PANTHER" id="PTHR43544">
    <property type="entry name" value="SHORT-CHAIN DEHYDROGENASE/REDUCTASE"/>
    <property type="match status" value="1"/>
</dbReference>
<evidence type="ECO:0000313" key="2">
    <source>
        <dbReference type="EMBL" id="GBE79428.1"/>
    </source>
</evidence>
<dbReference type="InParanoid" id="A0A401GB79"/>
<dbReference type="GeneID" id="38776345"/>
<comment type="caution">
    <text evidence="2">The sequence shown here is derived from an EMBL/GenBank/DDBJ whole genome shotgun (WGS) entry which is preliminary data.</text>
</comment>
<comment type="similarity">
    <text evidence="1">Belongs to the short-chain dehydrogenases/reductases (SDR) family.</text>
</comment>
<dbReference type="InterPro" id="IPR051468">
    <property type="entry name" value="Fungal_SecMetab_SDRs"/>
</dbReference>
<sequence length="269" mass="29985">MPPRLYPFILVAPSTRGLSLAITRHLLQTTTLPVFATHRTNTPDAVHMRIMDSLAGVDQTRLKVLPLDLTSEDSIVCASRALADALPKDSNPFIHAAFFSGGILHPERQPGDLVLENIQQTFEINVISHLLLIKHFSRFLPSPGTQTTHPHAQSAPTLSKWVHVSARVGSISDNRLGGWYSYRSSKAALNQVVRTFDLHLQARKIPALCVGVHPGTVKTDFSRQFWSNVRAEDLFEPEFAAQRLVDVVKGLRPEDRGKVWDWEGKEVPP</sequence>
<gene>
    <name evidence="2" type="ORF">SCP_0206260</name>
</gene>
<dbReference type="PANTHER" id="PTHR43544:SF12">
    <property type="entry name" value="NAD(P)-BINDING ROSSMANN-FOLD SUPERFAMILY PROTEIN"/>
    <property type="match status" value="1"/>
</dbReference>
<dbReference type="InterPro" id="IPR002347">
    <property type="entry name" value="SDR_fam"/>
</dbReference>
<dbReference type="Proteomes" id="UP000287166">
    <property type="component" value="Unassembled WGS sequence"/>
</dbReference>
<dbReference type="SUPFAM" id="SSF51735">
    <property type="entry name" value="NAD(P)-binding Rossmann-fold domains"/>
    <property type="match status" value="1"/>
</dbReference>
<dbReference type="GO" id="GO:0016491">
    <property type="term" value="F:oxidoreductase activity"/>
    <property type="evidence" value="ECO:0007669"/>
    <property type="project" value="TreeGrafter"/>
</dbReference>
<evidence type="ECO:0000313" key="3">
    <source>
        <dbReference type="Proteomes" id="UP000287166"/>
    </source>
</evidence>
<dbReference type="AlphaFoldDB" id="A0A401GB79"/>
<organism evidence="2 3">
    <name type="scientific">Sparassis crispa</name>
    <dbReference type="NCBI Taxonomy" id="139825"/>
    <lineage>
        <taxon>Eukaryota</taxon>
        <taxon>Fungi</taxon>
        <taxon>Dikarya</taxon>
        <taxon>Basidiomycota</taxon>
        <taxon>Agaricomycotina</taxon>
        <taxon>Agaricomycetes</taxon>
        <taxon>Polyporales</taxon>
        <taxon>Sparassidaceae</taxon>
        <taxon>Sparassis</taxon>
    </lineage>
</organism>
<dbReference type="Gene3D" id="3.40.50.720">
    <property type="entry name" value="NAD(P)-binding Rossmann-like Domain"/>
    <property type="match status" value="1"/>
</dbReference>
<name>A0A401GB79_9APHY</name>
<dbReference type="RefSeq" id="XP_027610341.1">
    <property type="nucleotide sequence ID" value="XM_027754540.1"/>
</dbReference>
<evidence type="ECO:0000256" key="1">
    <source>
        <dbReference type="ARBA" id="ARBA00006484"/>
    </source>
</evidence>
<proteinExistence type="inferred from homology"/>
<evidence type="ECO:0008006" key="4">
    <source>
        <dbReference type="Google" id="ProtNLM"/>
    </source>
</evidence>